<reference evidence="5 6" key="1">
    <citation type="submission" date="2022-01" db="EMBL/GenBank/DDBJ databases">
        <authorList>
            <person name="Xiong W."/>
            <person name="Schranz E."/>
        </authorList>
    </citation>
    <scope>NUCLEOTIDE SEQUENCE [LARGE SCALE GENOMIC DNA]</scope>
</reference>
<evidence type="ECO:0000259" key="4">
    <source>
        <dbReference type="Pfam" id="PF07765"/>
    </source>
</evidence>
<feature type="coiled-coil region" evidence="3">
    <location>
        <begin position="450"/>
        <end position="477"/>
    </location>
</feature>
<protein>
    <recommendedName>
        <fullName evidence="4">NAB domain-containing protein</fullName>
    </recommendedName>
</protein>
<keyword evidence="1 3" id="KW-0175">Coiled coil</keyword>
<dbReference type="GO" id="GO:0005774">
    <property type="term" value="C:vacuolar membrane"/>
    <property type="evidence" value="ECO:0007669"/>
    <property type="project" value="TreeGrafter"/>
</dbReference>
<feature type="coiled-coil region" evidence="3">
    <location>
        <begin position="513"/>
        <end position="540"/>
    </location>
</feature>
<organism evidence="5 6">
    <name type="scientific">Lactuca virosa</name>
    <dbReference type="NCBI Taxonomy" id="75947"/>
    <lineage>
        <taxon>Eukaryota</taxon>
        <taxon>Viridiplantae</taxon>
        <taxon>Streptophyta</taxon>
        <taxon>Embryophyta</taxon>
        <taxon>Tracheophyta</taxon>
        <taxon>Spermatophyta</taxon>
        <taxon>Magnoliopsida</taxon>
        <taxon>eudicotyledons</taxon>
        <taxon>Gunneridae</taxon>
        <taxon>Pentapetalae</taxon>
        <taxon>asterids</taxon>
        <taxon>campanulids</taxon>
        <taxon>Asterales</taxon>
        <taxon>Asteraceae</taxon>
        <taxon>Cichorioideae</taxon>
        <taxon>Cichorieae</taxon>
        <taxon>Lactucinae</taxon>
        <taxon>Lactuca</taxon>
    </lineage>
</organism>
<evidence type="ECO:0000256" key="3">
    <source>
        <dbReference type="SAM" id="Coils"/>
    </source>
</evidence>
<evidence type="ECO:0000313" key="5">
    <source>
        <dbReference type="EMBL" id="CAH1438841.1"/>
    </source>
</evidence>
<dbReference type="EMBL" id="CAKMRJ010004445">
    <property type="protein sequence ID" value="CAH1438841.1"/>
    <property type="molecule type" value="Genomic_DNA"/>
</dbReference>
<dbReference type="Gene3D" id="1.10.287.1490">
    <property type="match status" value="1"/>
</dbReference>
<dbReference type="InterPro" id="IPR051861">
    <property type="entry name" value="NET_actin-binding_domain"/>
</dbReference>
<dbReference type="InterPro" id="IPR011684">
    <property type="entry name" value="NAB"/>
</dbReference>
<keyword evidence="6" id="KW-1185">Reference proteome</keyword>
<feature type="coiled-coil region" evidence="3">
    <location>
        <begin position="264"/>
        <end position="389"/>
    </location>
</feature>
<dbReference type="GO" id="GO:0003779">
    <property type="term" value="F:actin binding"/>
    <property type="evidence" value="ECO:0007669"/>
    <property type="project" value="InterPro"/>
</dbReference>
<evidence type="ECO:0000256" key="2">
    <source>
        <dbReference type="ARBA" id="ARBA00038006"/>
    </source>
</evidence>
<evidence type="ECO:0000313" key="6">
    <source>
        <dbReference type="Proteomes" id="UP001157418"/>
    </source>
</evidence>
<name>A0AAU9NM08_9ASTR</name>
<accession>A0AAU9NM08</accession>
<dbReference type="PANTHER" id="PTHR32258">
    <property type="entry name" value="PROTEIN NETWORKED 4A"/>
    <property type="match status" value="1"/>
</dbReference>
<comment type="similarity">
    <text evidence="2">Belongs to the NET family.</text>
</comment>
<comment type="caution">
    <text evidence="5">The sequence shown here is derived from an EMBL/GenBank/DDBJ whole genome shotgun (WGS) entry which is preliminary data.</text>
</comment>
<feature type="domain" description="NAB" evidence="4">
    <location>
        <begin position="77"/>
        <end position="147"/>
    </location>
</feature>
<gene>
    <name evidence="5" type="ORF">LVIROSA_LOCUS25076</name>
</gene>
<proteinExistence type="inferred from homology"/>
<sequence length="577" mass="65331">MSHMRKTNHLKVGDVTGKDLNADKLTEKNICYHLLNGNLYCKPILSSLESISASVKVLQGTMSLGMEGVESKSQSQWQDSQIMPENSIRVTENIEGFNQCVKEILNLIEQDESFSETTDETFDCKKSKLTTMVTELSRMHGVLADQHVHFIGEVNKNLSSLFKNQSVDSSDSSSPQVTQMFTPDQKSAHKFMTPIGFDVLLSSGGCGSYNTRREASESSFSLSSDSESESSMSINKLLISPANDDASKVKETKTQDPDVLLKKISVLEEELLNLNTKLQTLEDENTKLKHDIHEKESDIDSQNAHLEAEKAKVVELQEQVSDLKLMIFESSLKIETLGEELEAANDEITEVKGELSTKIIELGTTQEEMALLQIQINLQKTKIVELNEEINLCVADISVRDDQITELNTKINQSISEISLLKSCHSAKEENWKTDLKRSKTEVMEKGELIDDLNHKHDAVMSERDEVKAQLDNLQAEMCSRDNLVQELETRLSWLQGEHARVVLSFDTAQKFTKEVELKMVELEREVERQREVMSDRAEEKREVIRQLSFSLEHYMSGYKELRQAFVGNRRRAVLSS</sequence>
<dbReference type="Proteomes" id="UP001157418">
    <property type="component" value="Unassembled WGS sequence"/>
</dbReference>
<dbReference type="Pfam" id="PF07765">
    <property type="entry name" value="KIP1"/>
    <property type="match status" value="1"/>
</dbReference>
<dbReference type="AlphaFoldDB" id="A0AAU9NM08"/>
<dbReference type="PANTHER" id="PTHR32258:SF14">
    <property type="entry name" value="GB|AAF19561.1"/>
    <property type="match status" value="1"/>
</dbReference>
<evidence type="ECO:0000256" key="1">
    <source>
        <dbReference type="ARBA" id="ARBA00023054"/>
    </source>
</evidence>